<dbReference type="EMBL" id="MU250564">
    <property type="protein sequence ID" value="KAG7441016.1"/>
    <property type="molecule type" value="Genomic_DNA"/>
</dbReference>
<gene>
    <name evidence="1" type="ORF">BT62DRAFT_1080392</name>
</gene>
<accession>A0A9P7VH97</accession>
<name>A0A9P7VH97_9AGAR</name>
<evidence type="ECO:0000313" key="1">
    <source>
        <dbReference type="EMBL" id="KAG7441016.1"/>
    </source>
</evidence>
<dbReference type="AlphaFoldDB" id="A0A9P7VH97"/>
<proteinExistence type="predicted"/>
<reference evidence="1" key="1">
    <citation type="submission" date="2020-11" db="EMBL/GenBank/DDBJ databases">
        <title>Adaptations for nitrogen fixation in a non-lichenized fungal sporocarp promotes dispersal by wood-feeding termites.</title>
        <authorList>
            <consortium name="DOE Joint Genome Institute"/>
            <person name="Koch R.A."/>
            <person name="Yoon G."/>
            <person name="Arayal U."/>
            <person name="Lail K."/>
            <person name="Amirebrahimi M."/>
            <person name="Labutti K."/>
            <person name="Lipzen A."/>
            <person name="Riley R."/>
            <person name="Barry K."/>
            <person name="Henrissat B."/>
            <person name="Grigoriev I.V."/>
            <person name="Herr J.R."/>
            <person name="Aime M.C."/>
        </authorList>
    </citation>
    <scope>NUCLEOTIDE SEQUENCE</scope>
    <source>
        <strain evidence="1">MCA 3950</strain>
    </source>
</reference>
<keyword evidence="2" id="KW-1185">Reference proteome</keyword>
<protein>
    <submittedName>
        <fullName evidence="1">Uncharacterized protein</fullName>
    </submittedName>
</protein>
<dbReference type="RefSeq" id="XP_043034516.1">
    <property type="nucleotide sequence ID" value="XM_043179580.1"/>
</dbReference>
<sequence>MYVDIYHALVLFGAFIEVRSSTILVQKQVLSPFFRYLGPLFKQTCAYVNTTLLPTFEACSHAYEDRQRKSFMKVEHMFRAFFLWGPQLSLIRRLVRNERPPTHSFSSGSAPLRGLMISSVLLSTLPRVSTINLVPLFHVSCLISFLVTRAIHHQVTNPSDQPQSPTIQFVCPINSKVYEKPPTTPTFGSSGSLFSRRKYAFSATRNGRANLSRRLTDSPRNPICLSPSEYLTSTTFGTHDKTGALALGGKGMVQLKLSTRIQNSNEYTEKVVEETGIK</sequence>
<dbReference type="GeneID" id="66101874"/>
<organism evidence="1 2">
    <name type="scientific">Guyanagaster necrorhizus</name>
    <dbReference type="NCBI Taxonomy" id="856835"/>
    <lineage>
        <taxon>Eukaryota</taxon>
        <taxon>Fungi</taxon>
        <taxon>Dikarya</taxon>
        <taxon>Basidiomycota</taxon>
        <taxon>Agaricomycotina</taxon>
        <taxon>Agaricomycetes</taxon>
        <taxon>Agaricomycetidae</taxon>
        <taxon>Agaricales</taxon>
        <taxon>Marasmiineae</taxon>
        <taxon>Physalacriaceae</taxon>
        <taxon>Guyanagaster</taxon>
    </lineage>
</organism>
<evidence type="ECO:0000313" key="2">
    <source>
        <dbReference type="Proteomes" id="UP000812287"/>
    </source>
</evidence>
<comment type="caution">
    <text evidence="1">The sequence shown here is derived from an EMBL/GenBank/DDBJ whole genome shotgun (WGS) entry which is preliminary data.</text>
</comment>
<dbReference type="Proteomes" id="UP000812287">
    <property type="component" value="Unassembled WGS sequence"/>
</dbReference>